<accession>I3D148</accession>
<evidence type="ECO:0000313" key="2">
    <source>
        <dbReference type="Proteomes" id="UP000003423"/>
    </source>
</evidence>
<dbReference type="Proteomes" id="UP000003423">
    <property type="component" value="Unassembled WGS sequence"/>
</dbReference>
<proteinExistence type="predicted"/>
<evidence type="ECO:0000313" key="1">
    <source>
        <dbReference type="EMBL" id="EIJ65441.1"/>
    </source>
</evidence>
<protein>
    <submittedName>
        <fullName evidence="1">Uncharacterized protein</fullName>
    </submittedName>
</protein>
<dbReference type="PATRIC" id="fig|859350.6.peg.1509"/>
<gene>
    <name evidence="1" type="ORF">BD31_I1656</name>
</gene>
<keyword evidence="2" id="KW-1185">Reference proteome</keyword>
<name>I3D148_9ARCH</name>
<comment type="caution">
    <text evidence="1">The sequence shown here is derived from an EMBL/GenBank/DDBJ whole genome shotgun (WGS) entry which is preliminary data.</text>
</comment>
<organism evidence="1 2">
    <name type="scientific">Candidatus Nitrosopumilus salarius BD31</name>
    <dbReference type="NCBI Taxonomy" id="859350"/>
    <lineage>
        <taxon>Archaea</taxon>
        <taxon>Nitrososphaerota</taxon>
        <taxon>Nitrososphaeria</taxon>
        <taxon>Nitrosopumilales</taxon>
        <taxon>Nitrosopumilaceae</taxon>
        <taxon>Nitrosopumilus</taxon>
    </lineage>
</organism>
<reference evidence="1 2" key="1">
    <citation type="journal article" date="2012" name="J. Bacteriol.">
        <title>Genome sequence of "Candidatus Nitrosopumilus salaria" BD31, an ammonia-oxidizing archaeon from the San Francisco Bay estuary.</title>
        <authorList>
            <person name="Mosier A.C."/>
            <person name="Allen E.E."/>
            <person name="Kim M."/>
            <person name="Ferriera S."/>
            <person name="Francis C.A."/>
        </authorList>
    </citation>
    <scope>NUCLEOTIDE SEQUENCE [LARGE SCALE GENOMIC DNA]</scope>
    <source>
        <strain evidence="1 2">BD31</strain>
    </source>
</reference>
<dbReference type="RefSeq" id="WP_008300555.1">
    <property type="nucleotide sequence ID" value="NZ_AEXL02000121.1"/>
</dbReference>
<dbReference type="EMBL" id="AEXL02000121">
    <property type="protein sequence ID" value="EIJ65441.1"/>
    <property type="molecule type" value="Genomic_DNA"/>
</dbReference>
<sequence>MFDTEALEITAKYPDLDIRILTPRDLSTNGWDVNTKNFMNSICVVEGKSLKISKIKGIWVRLSAITPDELSHIKQTDREYVATEMNAFLVYWLKMMSCPVLNPPGDLLLNGPLWTREQWLFKASTVGISVKTITYDTSNAILDENYKNIVETILIDSNCFGINDPVLISKIKKLSKISNTPFLSLTFSFENRLELLYANPNVVNCSNEILDEVFNYFQELQS</sequence>
<dbReference type="AlphaFoldDB" id="I3D148"/>